<sequence length="115" mass="12556">MDRWGGSTVRPSSARECYQTSCGQYYRKDPSLFSKVDNLIGKGLSTDQVYNSIARAGASTVSEAIPGPKLIDNRKLLSKKETSTSSSSKKQFKSVSGTGTHITQSCNVSFDYRSM</sequence>
<feature type="region of interest" description="Disordered" evidence="1">
    <location>
        <begin position="72"/>
        <end position="102"/>
    </location>
</feature>
<keyword evidence="3" id="KW-1185">Reference proteome</keyword>
<dbReference type="Proteomes" id="UP000275408">
    <property type="component" value="Unassembled WGS sequence"/>
</dbReference>
<name>A0A3M6UHF3_POCDA</name>
<feature type="compositionally biased region" description="Low complexity" evidence="1">
    <location>
        <begin position="83"/>
        <end position="96"/>
    </location>
</feature>
<dbReference type="EMBL" id="RCHS01001512">
    <property type="protein sequence ID" value="RMX53103.1"/>
    <property type="molecule type" value="Genomic_DNA"/>
</dbReference>
<dbReference type="AlphaFoldDB" id="A0A3M6UHF3"/>
<gene>
    <name evidence="2" type="ORF">pdam_00015559</name>
</gene>
<evidence type="ECO:0000313" key="2">
    <source>
        <dbReference type="EMBL" id="RMX53103.1"/>
    </source>
</evidence>
<accession>A0A3M6UHF3</accession>
<reference evidence="2 3" key="1">
    <citation type="journal article" date="2018" name="Sci. Rep.">
        <title>Comparative analysis of the Pocillopora damicornis genome highlights role of immune system in coral evolution.</title>
        <authorList>
            <person name="Cunning R."/>
            <person name="Bay R.A."/>
            <person name="Gillette P."/>
            <person name="Baker A.C."/>
            <person name="Traylor-Knowles N."/>
        </authorList>
    </citation>
    <scope>NUCLEOTIDE SEQUENCE [LARGE SCALE GENOMIC DNA]</scope>
    <source>
        <strain evidence="2">RSMAS</strain>
        <tissue evidence="2">Whole animal</tissue>
    </source>
</reference>
<protein>
    <submittedName>
        <fullName evidence="2">Uncharacterized protein</fullName>
    </submittedName>
</protein>
<organism evidence="2 3">
    <name type="scientific">Pocillopora damicornis</name>
    <name type="common">Cauliflower coral</name>
    <name type="synonym">Millepora damicornis</name>
    <dbReference type="NCBI Taxonomy" id="46731"/>
    <lineage>
        <taxon>Eukaryota</taxon>
        <taxon>Metazoa</taxon>
        <taxon>Cnidaria</taxon>
        <taxon>Anthozoa</taxon>
        <taxon>Hexacorallia</taxon>
        <taxon>Scleractinia</taxon>
        <taxon>Astrocoeniina</taxon>
        <taxon>Pocilloporidae</taxon>
        <taxon>Pocillopora</taxon>
    </lineage>
</organism>
<evidence type="ECO:0000313" key="3">
    <source>
        <dbReference type="Proteomes" id="UP000275408"/>
    </source>
</evidence>
<evidence type="ECO:0000256" key="1">
    <source>
        <dbReference type="SAM" id="MobiDB-lite"/>
    </source>
</evidence>
<comment type="caution">
    <text evidence="2">The sequence shown here is derived from an EMBL/GenBank/DDBJ whole genome shotgun (WGS) entry which is preliminary data.</text>
</comment>
<proteinExistence type="predicted"/>
<feature type="compositionally biased region" description="Basic and acidic residues" evidence="1">
    <location>
        <begin position="72"/>
        <end position="82"/>
    </location>
</feature>